<dbReference type="GO" id="GO:0048565">
    <property type="term" value="P:digestive tract development"/>
    <property type="evidence" value="ECO:0007669"/>
    <property type="project" value="Ensembl"/>
</dbReference>
<dbReference type="PANTHER" id="PTHR44783">
    <property type="entry name" value="CXADR-LIKE MEMBRANE PROTEIN"/>
    <property type="match status" value="1"/>
</dbReference>
<keyword evidence="2" id="KW-0472">Membrane</keyword>
<dbReference type="GO" id="GO:0016020">
    <property type="term" value="C:membrane"/>
    <property type="evidence" value="ECO:0007669"/>
    <property type="project" value="InterPro"/>
</dbReference>
<reference evidence="4" key="1">
    <citation type="submission" date="2025-08" db="UniProtKB">
        <authorList>
            <consortium name="Ensembl"/>
        </authorList>
    </citation>
    <scope>IDENTIFICATION</scope>
</reference>
<dbReference type="SMART" id="SM00409">
    <property type="entry name" value="IG"/>
    <property type="match status" value="2"/>
</dbReference>
<dbReference type="SMART" id="SM00406">
    <property type="entry name" value="IGv"/>
    <property type="match status" value="1"/>
</dbReference>
<dbReference type="GO" id="GO:0009986">
    <property type="term" value="C:cell surface"/>
    <property type="evidence" value="ECO:0007669"/>
    <property type="project" value="TreeGrafter"/>
</dbReference>
<dbReference type="Gene3D" id="2.60.40.10">
    <property type="entry name" value="Immunoglobulins"/>
    <property type="match status" value="2"/>
</dbReference>
<dbReference type="InterPro" id="IPR007110">
    <property type="entry name" value="Ig-like_dom"/>
</dbReference>
<evidence type="ECO:0000259" key="3">
    <source>
        <dbReference type="PROSITE" id="PS50835"/>
    </source>
</evidence>
<feature type="compositionally biased region" description="Low complexity" evidence="1">
    <location>
        <begin position="391"/>
        <end position="407"/>
    </location>
</feature>
<gene>
    <name evidence="4" type="primary">LOC115547587</name>
</gene>
<feature type="compositionally biased region" description="Low complexity" evidence="1">
    <location>
        <begin position="330"/>
        <end position="348"/>
    </location>
</feature>
<dbReference type="OMA" id="AGRIYNP"/>
<dbReference type="SUPFAM" id="SSF48726">
    <property type="entry name" value="Immunoglobulin"/>
    <property type="match status" value="2"/>
</dbReference>
<evidence type="ECO:0000313" key="5">
    <source>
        <dbReference type="Proteomes" id="UP000694546"/>
    </source>
</evidence>
<feature type="compositionally biased region" description="Polar residues" evidence="1">
    <location>
        <begin position="423"/>
        <end position="433"/>
    </location>
</feature>
<evidence type="ECO:0000256" key="1">
    <source>
        <dbReference type="SAM" id="MobiDB-lite"/>
    </source>
</evidence>
<dbReference type="GO" id="GO:0005881">
    <property type="term" value="C:cytoplasmic microtubule"/>
    <property type="evidence" value="ECO:0007669"/>
    <property type="project" value="InterPro"/>
</dbReference>
<keyword evidence="2" id="KW-0812">Transmembrane</keyword>
<proteinExistence type="predicted"/>
<dbReference type="PANTHER" id="PTHR44783:SF1">
    <property type="entry name" value="CXADR-LIKE MEMBRANE PROTEIN"/>
    <property type="match status" value="1"/>
</dbReference>
<dbReference type="InterPro" id="IPR003599">
    <property type="entry name" value="Ig_sub"/>
</dbReference>
<name>A0A8C5CXJ0_GADMO</name>
<feature type="compositionally biased region" description="Basic and acidic residues" evidence="1">
    <location>
        <begin position="312"/>
        <end position="322"/>
    </location>
</feature>
<dbReference type="Ensembl" id="ENSGMOT00000069370.1">
    <property type="protein sequence ID" value="ENSGMOP00000068560.1"/>
    <property type="gene ID" value="ENSGMOG00000036095.1"/>
</dbReference>
<dbReference type="InterPro" id="IPR013783">
    <property type="entry name" value="Ig-like_fold"/>
</dbReference>
<dbReference type="InterPro" id="IPR003598">
    <property type="entry name" value="Ig_sub2"/>
</dbReference>
<dbReference type="Proteomes" id="UP000694546">
    <property type="component" value="Chromosome 7"/>
</dbReference>
<dbReference type="InterPro" id="IPR042454">
    <property type="entry name" value="CLMP"/>
</dbReference>
<dbReference type="InterPro" id="IPR036179">
    <property type="entry name" value="Ig-like_dom_sf"/>
</dbReference>
<keyword evidence="2" id="KW-1133">Transmembrane helix</keyword>
<feature type="transmembrane region" description="Helical" evidence="2">
    <location>
        <begin position="274"/>
        <end position="297"/>
    </location>
</feature>
<organism evidence="4 5">
    <name type="scientific">Gadus morhua</name>
    <name type="common">Atlantic cod</name>
    <dbReference type="NCBI Taxonomy" id="8049"/>
    <lineage>
        <taxon>Eukaryota</taxon>
        <taxon>Metazoa</taxon>
        <taxon>Chordata</taxon>
        <taxon>Craniata</taxon>
        <taxon>Vertebrata</taxon>
        <taxon>Euteleostomi</taxon>
        <taxon>Actinopterygii</taxon>
        <taxon>Neopterygii</taxon>
        <taxon>Teleostei</taxon>
        <taxon>Neoteleostei</taxon>
        <taxon>Acanthomorphata</taxon>
        <taxon>Zeiogadaria</taxon>
        <taxon>Gadariae</taxon>
        <taxon>Gadiformes</taxon>
        <taxon>Gadoidei</taxon>
        <taxon>Gadidae</taxon>
        <taxon>Gadus</taxon>
    </lineage>
</organism>
<sequence>MCVFVWCVSVCVRVLVDREELLRSRKAGVHLQAHNSPRLTDCQGEGDGEVLVVAMTMTTCAQTEMKRVVGDNATLPCHHQYWPGDEPTLDIEWLLLKPTNRQRVLITYFAGRVYDPNDADRGRMGFGGDYLRGDASLLISDLTLTDSGEYSCKVKNGGKYEWTTISLIVLVKPSKPRCWMEGKLLEGADVKMSCKSSDGSDPVLYKWERLMDKGKYAGKLPPMALLDLKNPEIVTLKNLTKESAGVYKCTASNDVGEESCIVEVKMHYVRGMGVVAGAVVCVSFGVLLIILTVWLVFRKKEMKKYEEEETPNEIREDAEAPKAKLVNPNSLSSSRSGSSRSGTSSTQSMVHGAPPPPPSQQPRAQRPCVPAVAALREGKASQPQPPAYLQHPGHTLPPHGHAHAPGPARTPEPRAAVPALTLPPSSSSNNTAGSHLDPRPKAGPNPKLSPANLARMGAMPVMIPAQSKAFQTV</sequence>
<feature type="domain" description="Ig-like" evidence="3">
    <location>
        <begin position="37"/>
        <end position="166"/>
    </location>
</feature>
<keyword evidence="5" id="KW-1185">Reference proteome</keyword>
<reference evidence="4" key="2">
    <citation type="submission" date="2025-09" db="UniProtKB">
        <authorList>
            <consortium name="Ensembl"/>
        </authorList>
    </citation>
    <scope>IDENTIFICATION</scope>
</reference>
<feature type="domain" description="Ig-like" evidence="3">
    <location>
        <begin position="176"/>
        <end position="267"/>
    </location>
</feature>
<dbReference type="AlphaFoldDB" id="A0A8C5CXJ0"/>
<accession>A0A8C5CXJ0</accession>
<dbReference type="PROSITE" id="PS50835">
    <property type="entry name" value="IG_LIKE"/>
    <property type="match status" value="2"/>
</dbReference>
<dbReference type="InterPro" id="IPR013106">
    <property type="entry name" value="Ig_V-set"/>
</dbReference>
<evidence type="ECO:0000313" key="4">
    <source>
        <dbReference type="Ensembl" id="ENSGMOP00000068560.1"/>
    </source>
</evidence>
<dbReference type="SMART" id="SM00408">
    <property type="entry name" value="IGc2"/>
    <property type="match status" value="2"/>
</dbReference>
<dbReference type="Pfam" id="PF07686">
    <property type="entry name" value="V-set"/>
    <property type="match status" value="1"/>
</dbReference>
<dbReference type="GeneTree" id="ENSGT00940000164937"/>
<evidence type="ECO:0000256" key="2">
    <source>
        <dbReference type="SAM" id="Phobius"/>
    </source>
</evidence>
<protein>
    <submittedName>
        <fullName evidence="4">CXADR-like membrane protein</fullName>
    </submittedName>
</protein>
<feature type="region of interest" description="Disordered" evidence="1">
    <location>
        <begin position="305"/>
        <end position="451"/>
    </location>
</feature>